<dbReference type="RefSeq" id="WP_320423386.1">
    <property type="nucleotide sequence ID" value="NZ_JAXCLA010000004.1"/>
</dbReference>
<dbReference type="EMBL" id="JAXCLA010000004">
    <property type="protein sequence ID" value="MDY0745481.1"/>
    <property type="molecule type" value="Genomic_DNA"/>
</dbReference>
<dbReference type="InterPro" id="IPR011703">
    <property type="entry name" value="ATPase_AAA-3"/>
</dbReference>
<dbReference type="SUPFAM" id="SSF52540">
    <property type="entry name" value="P-loop containing nucleoside triphosphate hydrolases"/>
    <property type="match status" value="1"/>
</dbReference>
<evidence type="ECO:0000313" key="4">
    <source>
        <dbReference type="Proteomes" id="UP001285263"/>
    </source>
</evidence>
<reference evidence="3 4" key="1">
    <citation type="submission" date="2023-11" db="EMBL/GenBank/DDBJ databases">
        <title>Paucibacter sp. nov., isolated from fresh soil in Korea.</title>
        <authorList>
            <person name="Le N.T.T."/>
        </authorList>
    </citation>
    <scope>NUCLEOTIDE SEQUENCE [LARGE SCALE GENOMIC DNA]</scope>
    <source>
        <strain evidence="3 4">R3-3</strain>
    </source>
</reference>
<dbReference type="Gene3D" id="1.10.8.80">
    <property type="entry name" value="Magnesium chelatase subunit I, C-Terminal domain"/>
    <property type="match status" value="1"/>
</dbReference>
<dbReference type="Proteomes" id="UP001285263">
    <property type="component" value="Unassembled WGS sequence"/>
</dbReference>
<dbReference type="PIRSF" id="PIRSF002849">
    <property type="entry name" value="AAA_ATPase_chaperone_MoxR_prd"/>
    <property type="match status" value="1"/>
</dbReference>
<dbReference type="Gene3D" id="3.40.50.300">
    <property type="entry name" value="P-loop containing nucleotide triphosphate hydrolases"/>
    <property type="match status" value="1"/>
</dbReference>
<dbReference type="CDD" id="cd00009">
    <property type="entry name" value="AAA"/>
    <property type="match status" value="1"/>
</dbReference>
<dbReference type="InterPro" id="IPR050764">
    <property type="entry name" value="CbbQ/NirQ/NorQ/GpvN"/>
</dbReference>
<feature type="domain" description="ATPase AAA-3" evidence="1">
    <location>
        <begin position="43"/>
        <end position="173"/>
    </location>
</feature>
<dbReference type="InterPro" id="IPR041628">
    <property type="entry name" value="ChlI/MoxR_AAA_lid"/>
</dbReference>
<proteinExistence type="predicted"/>
<name>A0ABU5DGR8_9BURK</name>
<gene>
    <name evidence="3" type="ORF">SNE35_13255</name>
</gene>
<evidence type="ECO:0000259" key="1">
    <source>
        <dbReference type="Pfam" id="PF07726"/>
    </source>
</evidence>
<dbReference type="PANTHER" id="PTHR42759">
    <property type="entry name" value="MOXR FAMILY PROTEIN"/>
    <property type="match status" value="1"/>
</dbReference>
<keyword evidence="4" id="KW-1185">Reference proteome</keyword>
<evidence type="ECO:0000259" key="2">
    <source>
        <dbReference type="Pfam" id="PF17863"/>
    </source>
</evidence>
<dbReference type="PANTHER" id="PTHR42759:SF5">
    <property type="entry name" value="METHANOL DEHYDROGENASE REGULATOR"/>
    <property type="match status" value="1"/>
</dbReference>
<feature type="domain" description="ChlI/MoxR AAA lid" evidence="2">
    <location>
        <begin position="246"/>
        <end position="296"/>
    </location>
</feature>
<sequence>MEQQHHGILTRQLADLQRQISTIIKGKPAQIRDCVACLIAGGHLLIEDLPGVGKTTLAHALAISMGLKFSRLQFTADLMPSDLVGVSVYEREQAGFVFHPGPVFAQVLLADEINRAGPKTQSALLEAMEENQVSIDGVSHALPQPFFVIATQNPSEQLGTYPLPESQLDRFLMRISLGYPDAVAERELLAGQDSREALRELQPVMQAGELLAAQQAVRGIHASAALLDYLQALIAATRSGQWFVEGLSPRAGLAVLRAARALALLQGRDFVSPDDVQAILPQTIAHRLRPRAGAGRGSREQVRAMIEAIPLP</sequence>
<accession>A0ABU5DGR8</accession>
<organism evidence="3 4">
    <name type="scientific">Roseateles agri</name>
    <dbReference type="NCBI Taxonomy" id="3098619"/>
    <lineage>
        <taxon>Bacteria</taxon>
        <taxon>Pseudomonadati</taxon>
        <taxon>Pseudomonadota</taxon>
        <taxon>Betaproteobacteria</taxon>
        <taxon>Burkholderiales</taxon>
        <taxon>Sphaerotilaceae</taxon>
        <taxon>Roseateles</taxon>
    </lineage>
</organism>
<protein>
    <submittedName>
        <fullName evidence="3">AAA family ATPase</fullName>
    </submittedName>
</protein>
<dbReference type="Pfam" id="PF07726">
    <property type="entry name" value="AAA_3"/>
    <property type="match status" value="1"/>
</dbReference>
<comment type="caution">
    <text evidence="3">The sequence shown here is derived from an EMBL/GenBank/DDBJ whole genome shotgun (WGS) entry which is preliminary data.</text>
</comment>
<dbReference type="InterPro" id="IPR027417">
    <property type="entry name" value="P-loop_NTPase"/>
</dbReference>
<evidence type="ECO:0000313" key="3">
    <source>
        <dbReference type="EMBL" id="MDY0745481.1"/>
    </source>
</evidence>
<dbReference type="Pfam" id="PF17863">
    <property type="entry name" value="AAA_lid_2"/>
    <property type="match status" value="1"/>
</dbReference>